<dbReference type="InterPro" id="IPR011701">
    <property type="entry name" value="MFS"/>
</dbReference>
<evidence type="ECO:0000259" key="7">
    <source>
        <dbReference type="PROSITE" id="PS50850"/>
    </source>
</evidence>
<dbReference type="InterPro" id="IPR049680">
    <property type="entry name" value="FLVCR1-2_SLC49-like"/>
</dbReference>
<dbReference type="PANTHER" id="PTHR10924:SF4">
    <property type="entry name" value="GH15861P"/>
    <property type="match status" value="1"/>
</dbReference>
<feature type="transmembrane region" description="Helical" evidence="6">
    <location>
        <begin position="312"/>
        <end position="330"/>
    </location>
</feature>
<dbReference type="PROSITE" id="PS50850">
    <property type="entry name" value="MFS"/>
    <property type="match status" value="1"/>
</dbReference>
<evidence type="ECO:0000256" key="6">
    <source>
        <dbReference type="SAM" id="Phobius"/>
    </source>
</evidence>
<gene>
    <name evidence="8" type="ORF">R5R35_000367</name>
</gene>
<feature type="transmembrane region" description="Helical" evidence="6">
    <location>
        <begin position="66"/>
        <end position="85"/>
    </location>
</feature>
<evidence type="ECO:0000256" key="1">
    <source>
        <dbReference type="ARBA" id="ARBA00004141"/>
    </source>
</evidence>
<dbReference type="PANTHER" id="PTHR10924">
    <property type="entry name" value="MAJOR FACILITATOR SUPERFAMILY PROTEIN-RELATED"/>
    <property type="match status" value="1"/>
</dbReference>
<dbReference type="GO" id="GO:0015232">
    <property type="term" value="F:heme transmembrane transporter activity"/>
    <property type="evidence" value="ECO:0007669"/>
    <property type="project" value="TreeGrafter"/>
</dbReference>
<evidence type="ECO:0000256" key="2">
    <source>
        <dbReference type="ARBA" id="ARBA00022692"/>
    </source>
</evidence>
<proteinExistence type="predicted"/>
<accession>A0AAN9W1T7</accession>
<comment type="subcellular location">
    <subcellularLocation>
        <location evidence="1">Membrane</location>
        <topology evidence="1">Multi-pass membrane protein</topology>
    </subcellularLocation>
</comment>
<dbReference type="AlphaFoldDB" id="A0AAN9W1T7"/>
<keyword evidence="3 6" id="KW-1133">Transmembrane helix</keyword>
<dbReference type="GO" id="GO:0020037">
    <property type="term" value="F:heme binding"/>
    <property type="evidence" value="ECO:0007669"/>
    <property type="project" value="TreeGrafter"/>
</dbReference>
<name>A0AAN9W1T7_9ORTH</name>
<dbReference type="GO" id="GO:0097037">
    <property type="term" value="P:heme export"/>
    <property type="evidence" value="ECO:0007669"/>
    <property type="project" value="TreeGrafter"/>
</dbReference>
<keyword evidence="2 6" id="KW-0812">Transmembrane</keyword>
<keyword evidence="4 6" id="KW-0472">Membrane</keyword>
<feature type="transmembrane region" description="Helical" evidence="6">
    <location>
        <begin position="37"/>
        <end position="59"/>
    </location>
</feature>
<evidence type="ECO:0000256" key="5">
    <source>
        <dbReference type="SAM" id="MobiDB-lite"/>
    </source>
</evidence>
<dbReference type="SUPFAM" id="SSF103473">
    <property type="entry name" value="MFS general substrate transporter"/>
    <property type="match status" value="1"/>
</dbReference>
<evidence type="ECO:0000313" key="9">
    <source>
        <dbReference type="Proteomes" id="UP001378592"/>
    </source>
</evidence>
<protein>
    <recommendedName>
        <fullName evidence="7">Major facilitator superfamily (MFS) profile domain-containing protein</fullName>
    </recommendedName>
</protein>
<dbReference type="Gene3D" id="1.20.1250.20">
    <property type="entry name" value="MFS general substrate transporter like domains"/>
    <property type="match status" value="1"/>
</dbReference>
<dbReference type="GO" id="GO:0016020">
    <property type="term" value="C:membrane"/>
    <property type="evidence" value="ECO:0007669"/>
    <property type="project" value="UniProtKB-SubCell"/>
</dbReference>
<feature type="transmembrane region" description="Helical" evidence="6">
    <location>
        <begin position="166"/>
        <end position="186"/>
    </location>
</feature>
<evidence type="ECO:0000313" key="8">
    <source>
        <dbReference type="EMBL" id="KAK7873086.1"/>
    </source>
</evidence>
<dbReference type="InterPro" id="IPR020846">
    <property type="entry name" value="MFS_dom"/>
</dbReference>
<dbReference type="InterPro" id="IPR036259">
    <property type="entry name" value="MFS_trans_sf"/>
</dbReference>
<dbReference type="Proteomes" id="UP001378592">
    <property type="component" value="Unassembled WGS sequence"/>
</dbReference>
<feature type="transmembrane region" description="Helical" evidence="6">
    <location>
        <begin position="288"/>
        <end position="306"/>
    </location>
</feature>
<feature type="compositionally biased region" description="Low complexity" evidence="5">
    <location>
        <begin position="413"/>
        <end position="429"/>
    </location>
</feature>
<evidence type="ECO:0000256" key="4">
    <source>
        <dbReference type="ARBA" id="ARBA00023136"/>
    </source>
</evidence>
<reference evidence="8 9" key="1">
    <citation type="submission" date="2024-03" db="EMBL/GenBank/DDBJ databases">
        <title>The genome assembly and annotation of the cricket Gryllus longicercus Weissman &amp; Gray.</title>
        <authorList>
            <person name="Szrajer S."/>
            <person name="Gray D."/>
            <person name="Ylla G."/>
        </authorList>
    </citation>
    <scope>NUCLEOTIDE SEQUENCE [LARGE SCALE GENOMIC DNA]</scope>
    <source>
        <strain evidence="8">DAG 2021-001</strain>
        <tissue evidence="8">Whole body minus gut</tissue>
    </source>
</reference>
<organism evidence="8 9">
    <name type="scientific">Gryllus longicercus</name>
    <dbReference type="NCBI Taxonomy" id="2509291"/>
    <lineage>
        <taxon>Eukaryota</taxon>
        <taxon>Metazoa</taxon>
        <taxon>Ecdysozoa</taxon>
        <taxon>Arthropoda</taxon>
        <taxon>Hexapoda</taxon>
        <taxon>Insecta</taxon>
        <taxon>Pterygota</taxon>
        <taxon>Neoptera</taxon>
        <taxon>Polyneoptera</taxon>
        <taxon>Orthoptera</taxon>
        <taxon>Ensifera</taxon>
        <taxon>Gryllidea</taxon>
        <taxon>Grylloidea</taxon>
        <taxon>Gryllidae</taxon>
        <taxon>Gryllinae</taxon>
        <taxon>Gryllus</taxon>
    </lineage>
</organism>
<dbReference type="EMBL" id="JAZDUA010000017">
    <property type="protein sequence ID" value="KAK7873086.1"/>
    <property type="molecule type" value="Genomic_DNA"/>
</dbReference>
<feature type="region of interest" description="Disordered" evidence="5">
    <location>
        <begin position="412"/>
        <end position="436"/>
    </location>
</feature>
<feature type="transmembrane region" description="Helical" evidence="6">
    <location>
        <begin position="125"/>
        <end position="146"/>
    </location>
</feature>
<feature type="transmembrane region" description="Helical" evidence="6">
    <location>
        <begin position="219"/>
        <end position="237"/>
    </location>
</feature>
<evidence type="ECO:0000256" key="3">
    <source>
        <dbReference type="ARBA" id="ARBA00022989"/>
    </source>
</evidence>
<sequence length="436" mass="45880">MLLLFTFTSASNAVQWIQFAIITEPVMRFYGVSADDVNWTSMIYMVTYVPLVFPAAWLLDRMGLRVCVTLGAMGTCAGASLKAFAAEPWLWSLAFAGQAITAMSQTCLLGVPARLAAVWFPSTELASATAVGVFGNQLGIAVGFLVPPFLVHNETNVDDMRPQLHLLFASTAVVTGALLLLVILLFRAAPDGSPPPPEEPVSLGDFASGVRRLMTHRNFLLLLVAYALNVGSFYAVSTLLGQAVAARVDDSAEHAGVLGLVMVVAGMLGSVICGVILDRTRKYKEVTLAVYVMSLVGLILYAGALASRSLGYLYFASISLGFFMTGYLPLGFELAAELTYPEPEGTSSGLLNAGAQLGGLAFTPAYAALLDSSGDLWANAGLCAALALGMGVSVLLLRADLLRQRALHPPAPAGDDPALAPAPDHLAPGLDKRLSP</sequence>
<comment type="caution">
    <text evidence="8">The sequence shown here is derived from an EMBL/GenBank/DDBJ whole genome shotgun (WGS) entry which is preliminary data.</text>
</comment>
<feature type="transmembrane region" description="Helical" evidence="6">
    <location>
        <begin position="376"/>
        <end position="397"/>
    </location>
</feature>
<dbReference type="Pfam" id="PF07690">
    <property type="entry name" value="MFS_1"/>
    <property type="match status" value="1"/>
</dbReference>
<keyword evidence="9" id="KW-1185">Reference proteome</keyword>
<feature type="domain" description="Major facilitator superfamily (MFS) profile" evidence="7">
    <location>
        <begin position="1"/>
        <end position="407"/>
    </location>
</feature>
<feature type="transmembrane region" description="Helical" evidence="6">
    <location>
        <begin position="257"/>
        <end position="276"/>
    </location>
</feature>